<evidence type="ECO:0000256" key="1">
    <source>
        <dbReference type="SAM" id="MobiDB-lite"/>
    </source>
</evidence>
<gene>
    <name evidence="2" type="ORF">IV500_17280</name>
</gene>
<organism evidence="2 3">
    <name type="scientific">Arthrobacter terrae</name>
    <dbReference type="NCBI Taxonomy" id="2935737"/>
    <lineage>
        <taxon>Bacteria</taxon>
        <taxon>Bacillati</taxon>
        <taxon>Actinomycetota</taxon>
        <taxon>Actinomycetes</taxon>
        <taxon>Micrococcales</taxon>
        <taxon>Micrococcaceae</taxon>
        <taxon>Arthrobacter</taxon>
    </lineage>
</organism>
<accession>A0A931CRZ8</accession>
<evidence type="ECO:0000313" key="2">
    <source>
        <dbReference type="EMBL" id="MBG0741126.1"/>
    </source>
</evidence>
<protein>
    <submittedName>
        <fullName evidence="2">Uncharacterized protein</fullName>
    </submittedName>
</protein>
<keyword evidence="3" id="KW-1185">Reference proteome</keyword>
<dbReference type="Proteomes" id="UP000655366">
    <property type="component" value="Unassembled WGS sequence"/>
</dbReference>
<dbReference type="EMBL" id="JADNYM010000025">
    <property type="protein sequence ID" value="MBG0741126.1"/>
    <property type="molecule type" value="Genomic_DNA"/>
</dbReference>
<comment type="caution">
    <text evidence="2">The sequence shown here is derived from an EMBL/GenBank/DDBJ whole genome shotgun (WGS) entry which is preliminary data.</text>
</comment>
<proteinExistence type="predicted"/>
<sequence>MHEGRNDSIVPHVVSSSMHAHASVGSPSTPGDAWALAPLIAGNPSYRLGKWIGSRFQYPRPRNPPRITGTLPERPAAVMIHGADGTVATLCIDLDTSKALQGVVDADAQRLRMLLNAAGVIFVEDFSPSGGRHLYIPLQKRLGAVEARELVEGLGRIAASLDPGPHQNITDGCIRVPGSAHKLGGHQTLVTPLSRAYDIMRRRNPAEAVAALRAVLAPELLRNQTLKARVAKAAAAPRPSATQLPLGAGSESPLRCTARTGLYDTARYASASEARMAVLNHFCACGWTLEQVRRELGGQFPGLAALYASTGRQERLLEAEWAKACAWIQKPANPKQPRKGAHINNTSQSLPTGGALGSTSTAGVHQLVNDLENVLYAVLDHRLKERGREGVSLRLLIRAVLGYMRTMETNVLDVGCRTFAAALGKHHVTIARLLPALAAASDGILSKVLEARGRNADTYLIQLPQHFERLARDLSWRRGKIHGIRPVFRALGDVAALVYEAIERGRLSPTTAAIVRSTGLSRTAVETALATMSSYTMIERRHGHWTITAGTGLADLARRLGALDDAAEQISRHRKQRAAWHAWLDRHLVPELAEYEVDSPEVDLYWIPPSDGELDWGGTIWRVA</sequence>
<name>A0A931CRZ8_9MICC</name>
<dbReference type="AlphaFoldDB" id="A0A931CRZ8"/>
<reference evidence="2 3" key="1">
    <citation type="submission" date="2020-11" db="EMBL/GenBank/DDBJ databases">
        <title>Arthrobacter antarcticus sp. nov., isolated from Antarctic Soil.</title>
        <authorList>
            <person name="Li J."/>
        </authorList>
    </citation>
    <scope>NUCLEOTIDE SEQUENCE [LARGE SCALE GENOMIC DNA]</scope>
    <source>
        <strain evidence="2 3">Z1-20</strain>
    </source>
</reference>
<feature type="region of interest" description="Disordered" evidence="1">
    <location>
        <begin position="332"/>
        <end position="357"/>
    </location>
</feature>
<evidence type="ECO:0000313" key="3">
    <source>
        <dbReference type="Proteomes" id="UP000655366"/>
    </source>
</evidence>